<dbReference type="AlphaFoldDB" id="A0A9Q0JN27"/>
<dbReference type="InterPro" id="IPR001005">
    <property type="entry name" value="SANT/Myb"/>
</dbReference>
<organism evidence="2 3">
    <name type="scientific">Turnera subulata</name>
    <dbReference type="NCBI Taxonomy" id="218843"/>
    <lineage>
        <taxon>Eukaryota</taxon>
        <taxon>Viridiplantae</taxon>
        <taxon>Streptophyta</taxon>
        <taxon>Embryophyta</taxon>
        <taxon>Tracheophyta</taxon>
        <taxon>Spermatophyta</taxon>
        <taxon>Magnoliopsida</taxon>
        <taxon>eudicotyledons</taxon>
        <taxon>Gunneridae</taxon>
        <taxon>Pentapetalae</taxon>
        <taxon>rosids</taxon>
        <taxon>fabids</taxon>
        <taxon>Malpighiales</taxon>
        <taxon>Passifloraceae</taxon>
        <taxon>Turnera</taxon>
    </lineage>
</organism>
<feature type="compositionally biased region" description="Basic and acidic residues" evidence="1">
    <location>
        <begin position="131"/>
        <end position="154"/>
    </location>
</feature>
<reference evidence="2" key="1">
    <citation type="submission" date="2022-02" db="EMBL/GenBank/DDBJ databases">
        <authorList>
            <person name="Henning P.M."/>
            <person name="McCubbin A.G."/>
            <person name="Shore J.S."/>
        </authorList>
    </citation>
    <scope>NUCLEOTIDE SEQUENCE</scope>
    <source>
        <strain evidence="2">F60SS</strain>
        <tissue evidence="2">Leaves</tissue>
    </source>
</reference>
<dbReference type="EMBL" id="JAKUCV010001082">
    <property type="protein sequence ID" value="KAJ4847769.1"/>
    <property type="molecule type" value="Genomic_DNA"/>
</dbReference>
<dbReference type="Gene3D" id="1.10.10.60">
    <property type="entry name" value="Homeodomain-like"/>
    <property type="match status" value="1"/>
</dbReference>
<dbReference type="CDD" id="cd00167">
    <property type="entry name" value="SANT"/>
    <property type="match status" value="1"/>
</dbReference>
<dbReference type="PANTHER" id="PTHR14000">
    <property type="entry name" value="FINGER CCCH DOMAIN PROTEIN, PUTATIVE (DUF3755)-RELATED"/>
    <property type="match status" value="1"/>
</dbReference>
<dbReference type="Pfam" id="PF12579">
    <property type="entry name" value="DUF3755"/>
    <property type="match status" value="1"/>
</dbReference>
<evidence type="ECO:0000256" key="1">
    <source>
        <dbReference type="SAM" id="MobiDB-lite"/>
    </source>
</evidence>
<feature type="compositionally biased region" description="Low complexity" evidence="1">
    <location>
        <begin position="1"/>
        <end position="53"/>
    </location>
</feature>
<dbReference type="InterPro" id="IPR022228">
    <property type="entry name" value="DUF3755"/>
</dbReference>
<sequence>MAASANNNNSSNNNGNNNNNSNNNNNQEGGAASAQKGGSSSNGVPVNSSNNGGTNSGGGGGGGGDNSAQSGLRHNPGISVEWTPEEQSLLEDLLTKYASESVIVRYAKIAMQLKDKTVRDVALRCRWMTKKENGKRRKEDHSSRKNKDRKEKAVDSSAKSSSHLTPRPNGPAYVPPMIPMDNDDGISYKAIGGATGELLEQNSQMLSQISANFSSFQIHDNINLLSKARDNILALLNDLNDMPEIMKQMPPLPVKLNEELANSILPPPPHQRKS</sequence>
<gene>
    <name evidence="2" type="ORF">Tsubulata_014874</name>
</gene>
<dbReference type="Proteomes" id="UP001141552">
    <property type="component" value="Unassembled WGS sequence"/>
</dbReference>
<comment type="caution">
    <text evidence="2">The sequence shown here is derived from an EMBL/GenBank/DDBJ whole genome shotgun (WGS) entry which is preliminary data.</text>
</comment>
<dbReference type="InterPro" id="IPR009057">
    <property type="entry name" value="Homeodomain-like_sf"/>
</dbReference>
<proteinExistence type="predicted"/>
<protein>
    <recommendedName>
        <fullName evidence="4">Myb-like domain-containing protein</fullName>
    </recommendedName>
</protein>
<dbReference type="PANTHER" id="PTHR14000:SF1">
    <property type="entry name" value="HISTONE H2A DEUBIQUITINASE (DUF3755)"/>
    <property type="match status" value="1"/>
</dbReference>
<dbReference type="SUPFAM" id="SSF46689">
    <property type="entry name" value="Homeodomain-like"/>
    <property type="match status" value="1"/>
</dbReference>
<reference evidence="2" key="2">
    <citation type="journal article" date="2023" name="Plants (Basel)">
        <title>Annotation of the Turnera subulata (Passifloraceae) Draft Genome Reveals the S-Locus Evolved after the Divergence of Turneroideae from Passifloroideae in a Stepwise Manner.</title>
        <authorList>
            <person name="Henning P.M."/>
            <person name="Roalson E.H."/>
            <person name="Mir W."/>
            <person name="McCubbin A.G."/>
            <person name="Shore J.S."/>
        </authorList>
    </citation>
    <scope>NUCLEOTIDE SEQUENCE</scope>
    <source>
        <strain evidence="2">F60SS</strain>
    </source>
</reference>
<feature type="region of interest" description="Disordered" evidence="1">
    <location>
        <begin position="1"/>
        <end position="80"/>
    </location>
</feature>
<name>A0A9Q0JN27_9ROSI</name>
<feature type="compositionally biased region" description="Gly residues" evidence="1">
    <location>
        <begin position="54"/>
        <end position="65"/>
    </location>
</feature>
<dbReference type="OrthoDB" id="19768at2759"/>
<keyword evidence="3" id="KW-1185">Reference proteome</keyword>
<evidence type="ECO:0000313" key="2">
    <source>
        <dbReference type="EMBL" id="KAJ4847769.1"/>
    </source>
</evidence>
<evidence type="ECO:0000313" key="3">
    <source>
        <dbReference type="Proteomes" id="UP001141552"/>
    </source>
</evidence>
<accession>A0A9Q0JN27</accession>
<feature type="region of interest" description="Disordered" evidence="1">
    <location>
        <begin position="131"/>
        <end position="179"/>
    </location>
</feature>
<evidence type="ECO:0008006" key="4">
    <source>
        <dbReference type="Google" id="ProtNLM"/>
    </source>
</evidence>